<protein>
    <submittedName>
        <fullName evidence="1">16500_t:CDS:1</fullName>
    </submittedName>
</protein>
<accession>A0ACA9L9E9</accession>
<dbReference type="Proteomes" id="UP000789366">
    <property type="component" value="Unassembled WGS sequence"/>
</dbReference>
<name>A0ACA9L9E9_9GLOM</name>
<keyword evidence="2" id="KW-1185">Reference proteome</keyword>
<sequence>MYSNLEECNCIREDPKRLEKAQIRIMKRDRLFSSNLISTESYFEEEDAGKVNDDVSTDME</sequence>
<reference evidence="1" key="1">
    <citation type="submission" date="2021-06" db="EMBL/GenBank/DDBJ databases">
        <authorList>
            <person name="Kallberg Y."/>
            <person name="Tangrot J."/>
            <person name="Rosling A."/>
        </authorList>
    </citation>
    <scope>NUCLEOTIDE SEQUENCE</scope>
    <source>
        <strain evidence="1">28 12/20/2015</strain>
    </source>
</reference>
<organism evidence="1 2">
    <name type="scientific">Cetraspora pellucida</name>
    <dbReference type="NCBI Taxonomy" id="1433469"/>
    <lineage>
        <taxon>Eukaryota</taxon>
        <taxon>Fungi</taxon>
        <taxon>Fungi incertae sedis</taxon>
        <taxon>Mucoromycota</taxon>
        <taxon>Glomeromycotina</taxon>
        <taxon>Glomeromycetes</taxon>
        <taxon>Diversisporales</taxon>
        <taxon>Gigasporaceae</taxon>
        <taxon>Cetraspora</taxon>
    </lineage>
</organism>
<dbReference type="EMBL" id="CAJVPW010003061">
    <property type="protein sequence ID" value="CAG8517946.1"/>
    <property type="molecule type" value="Genomic_DNA"/>
</dbReference>
<comment type="caution">
    <text evidence="1">The sequence shown here is derived from an EMBL/GenBank/DDBJ whole genome shotgun (WGS) entry which is preliminary data.</text>
</comment>
<evidence type="ECO:0000313" key="1">
    <source>
        <dbReference type="EMBL" id="CAG8517946.1"/>
    </source>
</evidence>
<gene>
    <name evidence="1" type="ORF">SPELUC_LOCUS3794</name>
</gene>
<evidence type="ECO:0000313" key="2">
    <source>
        <dbReference type="Proteomes" id="UP000789366"/>
    </source>
</evidence>
<proteinExistence type="predicted"/>